<evidence type="ECO:0000256" key="2">
    <source>
        <dbReference type="ARBA" id="ARBA00022679"/>
    </source>
</evidence>
<feature type="domain" description="Pyridoxamine kinase/Phosphomethylpyrimidine kinase" evidence="6">
    <location>
        <begin position="91"/>
        <end position="258"/>
    </location>
</feature>
<dbReference type="Pfam" id="PF08543">
    <property type="entry name" value="Phos_pyr_kin"/>
    <property type="match status" value="1"/>
</dbReference>
<evidence type="ECO:0000256" key="1">
    <source>
        <dbReference type="ARBA" id="ARBA00012104"/>
    </source>
</evidence>
<organism evidence="7 8">
    <name type="scientific">Ammonicoccus fulvus</name>
    <dbReference type="NCBI Taxonomy" id="3138240"/>
    <lineage>
        <taxon>Bacteria</taxon>
        <taxon>Bacillati</taxon>
        <taxon>Actinomycetota</taxon>
        <taxon>Actinomycetes</taxon>
        <taxon>Propionibacteriales</taxon>
        <taxon>Propionibacteriaceae</taxon>
        <taxon>Ammonicoccus</taxon>
    </lineage>
</organism>
<protein>
    <recommendedName>
        <fullName evidence="1">pyridoxal kinase</fullName>
        <ecNumber evidence="1">2.7.1.35</ecNumber>
    </recommendedName>
</protein>
<dbReference type="NCBIfam" id="NF004398">
    <property type="entry name" value="PRK05756.1"/>
    <property type="match status" value="1"/>
</dbReference>
<dbReference type="EMBL" id="CP154795">
    <property type="protein sequence ID" value="XAN07687.1"/>
    <property type="molecule type" value="Genomic_DNA"/>
</dbReference>
<dbReference type="InterPro" id="IPR004625">
    <property type="entry name" value="PyrdxlKinase"/>
</dbReference>
<keyword evidence="5" id="KW-0067">ATP-binding</keyword>
<keyword evidence="8" id="KW-1185">Reference proteome</keyword>
<accession>A0ABZ3FNS4</accession>
<evidence type="ECO:0000256" key="3">
    <source>
        <dbReference type="ARBA" id="ARBA00022741"/>
    </source>
</evidence>
<sequence length="284" mass="30271">MTTILSIQSTVAYGHAGNSAAVFPMQRLGVDVWPVITVHFSNNTSYGSWRGPLLSAADIHDVVTGIDEREVLPNADAVLSGYQGAVDVGSEILNAVALVKERNPEAIYCADPVMGDVGRGFFVRPGVPEFLRDEVIPAADVVTPNHWELNFLTGTETGTVPEVLAAVDALRERGPRTVLVTSVVHDAQEPGTLDMIAVDDTGAWLVTTPLLDRHFTGSGDLTSAMFLTALLDGHGTAGALERTAAIVYGVLKFTTDAGARELRLVAAQDEIANPTHSFKSVRLR</sequence>
<dbReference type="PANTHER" id="PTHR10534">
    <property type="entry name" value="PYRIDOXAL KINASE"/>
    <property type="match status" value="1"/>
</dbReference>
<dbReference type="EC" id="2.7.1.35" evidence="1"/>
<evidence type="ECO:0000256" key="5">
    <source>
        <dbReference type="ARBA" id="ARBA00022840"/>
    </source>
</evidence>
<dbReference type="PANTHER" id="PTHR10534:SF2">
    <property type="entry name" value="PYRIDOXAL KINASE"/>
    <property type="match status" value="1"/>
</dbReference>
<evidence type="ECO:0000313" key="7">
    <source>
        <dbReference type="EMBL" id="XAN07687.1"/>
    </source>
</evidence>
<dbReference type="Gene3D" id="3.40.1190.20">
    <property type="match status" value="1"/>
</dbReference>
<reference evidence="7 8" key="1">
    <citation type="submission" date="2024-04" db="EMBL/GenBank/DDBJ databases">
        <title>Isolation of an actinomycete strain from pig manure.</title>
        <authorList>
            <person name="Gong T."/>
            <person name="Yu Z."/>
            <person name="An M."/>
            <person name="Wei C."/>
            <person name="Yang W."/>
            <person name="Liu L."/>
        </authorList>
    </citation>
    <scope>NUCLEOTIDE SEQUENCE [LARGE SCALE GENOMIC DNA]</scope>
    <source>
        <strain evidence="7 8">ZF39</strain>
    </source>
</reference>
<name>A0ABZ3FNS4_9ACTN</name>
<dbReference type="Proteomes" id="UP001442841">
    <property type="component" value="Chromosome"/>
</dbReference>
<keyword evidence="4 7" id="KW-0418">Kinase</keyword>
<gene>
    <name evidence="7" type="primary">pdxY</name>
    <name evidence="7" type="ORF">AADG42_10375</name>
</gene>
<evidence type="ECO:0000256" key="4">
    <source>
        <dbReference type="ARBA" id="ARBA00022777"/>
    </source>
</evidence>
<dbReference type="InterPro" id="IPR013749">
    <property type="entry name" value="PM/HMP-P_kinase-1"/>
</dbReference>
<dbReference type="NCBIfam" id="TIGR00687">
    <property type="entry name" value="pyridox_kin"/>
    <property type="match status" value="1"/>
</dbReference>
<dbReference type="RefSeq" id="WP_425309141.1">
    <property type="nucleotide sequence ID" value="NZ_CP154795.1"/>
</dbReference>
<evidence type="ECO:0000259" key="6">
    <source>
        <dbReference type="Pfam" id="PF08543"/>
    </source>
</evidence>
<dbReference type="GO" id="GO:0008478">
    <property type="term" value="F:pyridoxal kinase activity"/>
    <property type="evidence" value="ECO:0007669"/>
    <property type="project" value="UniProtKB-EC"/>
</dbReference>
<dbReference type="SUPFAM" id="SSF53613">
    <property type="entry name" value="Ribokinase-like"/>
    <property type="match status" value="1"/>
</dbReference>
<dbReference type="InterPro" id="IPR029056">
    <property type="entry name" value="Ribokinase-like"/>
</dbReference>
<dbReference type="CDD" id="cd01173">
    <property type="entry name" value="pyridoxal_pyridoxamine_kinase"/>
    <property type="match status" value="1"/>
</dbReference>
<keyword evidence="3" id="KW-0547">Nucleotide-binding</keyword>
<proteinExistence type="predicted"/>
<keyword evidence="2 7" id="KW-0808">Transferase</keyword>
<evidence type="ECO:0000313" key="8">
    <source>
        <dbReference type="Proteomes" id="UP001442841"/>
    </source>
</evidence>